<dbReference type="Gene3D" id="1.25.40.20">
    <property type="entry name" value="Ankyrin repeat-containing domain"/>
    <property type="match status" value="1"/>
</dbReference>
<comment type="caution">
    <text evidence="2">The sequence shown here is derived from an EMBL/GenBank/DDBJ whole genome shotgun (WGS) entry which is preliminary data.</text>
</comment>
<reference evidence="2" key="1">
    <citation type="journal article" date="2023" name="Science">
        <title>Genome structures resolve the early diversification of teleost fishes.</title>
        <authorList>
            <person name="Parey E."/>
            <person name="Louis A."/>
            <person name="Montfort J."/>
            <person name="Bouchez O."/>
            <person name="Roques C."/>
            <person name="Iampietro C."/>
            <person name="Lluch J."/>
            <person name="Castinel A."/>
            <person name="Donnadieu C."/>
            <person name="Desvignes T."/>
            <person name="Floi Bucao C."/>
            <person name="Jouanno E."/>
            <person name="Wen M."/>
            <person name="Mejri S."/>
            <person name="Dirks R."/>
            <person name="Jansen H."/>
            <person name="Henkel C."/>
            <person name="Chen W.J."/>
            <person name="Zahm M."/>
            <person name="Cabau C."/>
            <person name="Klopp C."/>
            <person name="Thompson A.W."/>
            <person name="Robinson-Rechavi M."/>
            <person name="Braasch I."/>
            <person name="Lecointre G."/>
            <person name="Bobe J."/>
            <person name="Postlethwait J.H."/>
            <person name="Berthelot C."/>
            <person name="Roest Crollius H."/>
            <person name="Guiguen Y."/>
        </authorList>
    </citation>
    <scope>NUCLEOTIDE SEQUENCE</scope>
    <source>
        <strain evidence="2">Concon-B</strain>
    </source>
</reference>
<evidence type="ECO:0000313" key="3">
    <source>
        <dbReference type="Proteomes" id="UP001152803"/>
    </source>
</evidence>
<gene>
    <name evidence="2" type="ORF">COCON_G00182420</name>
</gene>
<feature type="repeat" description="ANK" evidence="1">
    <location>
        <begin position="30"/>
        <end position="62"/>
    </location>
</feature>
<name>A0A9Q1D5K2_CONCO</name>
<keyword evidence="1" id="KW-0040">ANK repeat</keyword>
<protein>
    <submittedName>
        <fullName evidence="2">Uncharacterized protein</fullName>
    </submittedName>
</protein>
<evidence type="ECO:0000256" key="1">
    <source>
        <dbReference type="PROSITE-ProRule" id="PRU00023"/>
    </source>
</evidence>
<dbReference type="AlphaFoldDB" id="A0A9Q1D5K2"/>
<keyword evidence="3" id="KW-1185">Reference proteome</keyword>
<proteinExistence type="predicted"/>
<sequence>MALQWLARAGQGCSHREREYGADVHSQTSRGRAALHAAAARGQAGCMRELLAQGAELQLQDGEGLTAVGVARCLGQGRSVGQLFLWDWQQRAKGLRPIPPPQEGELFPHQRFDSCLKTWLCGPEAQQYRADLQGRGRPRGPARKGQL</sequence>
<accession>A0A9Q1D5K2</accession>
<dbReference type="SUPFAM" id="SSF48403">
    <property type="entry name" value="Ankyrin repeat"/>
    <property type="match status" value="1"/>
</dbReference>
<dbReference type="Proteomes" id="UP001152803">
    <property type="component" value="Unassembled WGS sequence"/>
</dbReference>
<dbReference type="PANTHER" id="PTHR22677">
    <property type="entry name" value="ANKYRIN REPEAT DOMAIN-CONTAINING PROTEIN 60"/>
    <property type="match status" value="1"/>
</dbReference>
<evidence type="ECO:0000313" key="2">
    <source>
        <dbReference type="EMBL" id="KAJ8259230.1"/>
    </source>
</evidence>
<dbReference type="InterPro" id="IPR036770">
    <property type="entry name" value="Ankyrin_rpt-contain_sf"/>
</dbReference>
<dbReference type="PROSITE" id="PS50297">
    <property type="entry name" value="ANK_REP_REGION"/>
    <property type="match status" value="1"/>
</dbReference>
<dbReference type="Pfam" id="PF00023">
    <property type="entry name" value="Ank"/>
    <property type="match status" value="1"/>
</dbReference>
<dbReference type="EMBL" id="JAFJMO010000013">
    <property type="protein sequence ID" value="KAJ8259230.1"/>
    <property type="molecule type" value="Genomic_DNA"/>
</dbReference>
<dbReference type="PANTHER" id="PTHR22677:SF3">
    <property type="entry name" value="ANKYRIN REPEAT DOMAIN-CONTAINING PROTEIN 60"/>
    <property type="match status" value="1"/>
</dbReference>
<dbReference type="InterPro" id="IPR002110">
    <property type="entry name" value="Ankyrin_rpt"/>
</dbReference>
<dbReference type="InterPro" id="IPR039323">
    <property type="entry name" value="ANKRD_45/46/60"/>
</dbReference>
<organism evidence="2 3">
    <name type="scientific">Conger conger</name>
    <name type="common">Conger eel</name>
    <name type="synonym">Muraena conger</name>
    <dbReference type="NCBI Taxonomy" id="82655"/>
    <lineage>
        <taxon>Eukaryota</taxon>
        <taxon>Metazoa</taxon>
        <taxon>Chordata</taxon>
        <taxon>Craniata</taxon>
        <taxon>Vertebrata</taxon>
        <taxon>Euteleostomi</taxon>
        <taxon>Actinopterygii</taxon>
        <taxon>Neopterygii</taxon>
        <taxon>Teleostei</taxon>
        <taxon>Anguilliformes</taxon>
        <taxon>Congridae</taxon>
        <taxon>Conger</taxon>
    </lineage>
</organism>
<dbReference type="OrthoDB" id="10258888at2759"/>
<dbReference type="PROSITE" id="PS50088">
    <property type="entry name" value="ANK_REPEAT"/>
    <property type="match status" value="1"/>
</dbReference>